<gene>
    <name evidence="6" type="ORF">KVV02_005332</name>
</gene>
<protein>
    <recommendedName>
        <fullName evidence="1">glutathione transferase</fullName>
        <ecNumber evidence="1">2.5.1.18</ecNumber>
    </recommendedName>
</protein>
<name>A0A9P7ZX44_MORAP</name>
<dbReference type="SUPFAM" id="SSF47616">
    <property type="entry name" value="GST C-terminal domain-like"/>
    <property type="match status" value="1"/>
</dbReference>
<dbReference type="PANTHER" id="PTHR11571">
    <property type="entry name" value="GLUTATHIONE S-TRANSFERASE"/>
    <property type="match status" value="1"/>
</dbReference>
<sequence length="250" mass="28497">MPLSVTRFAPENISSADITKALIDPRPCSYKLEYFEVSGAGSVARDILAYGEADWEDLILTNWPAEVNSPFGVFPVLHIETANGLEVKLAETLVIEHYLAKKFGLLGDNEWEEQQIKMFHSSSLYLRERLYTRVTGNYKEVMDKALDLFLTRHLPLWIETHTKHLKDNGGNGHYVGNKISLADLLTTNVIDHFQIQFGGPKIVELIKKSPEIWKVKEKVDAEPRLQPWRQSEAYKKHIRASVAMYANMGL</sequence>
<evidence type="ECO:0000256" key="2">
    <source>
        <dbReference type="ARBA" id="ARBA00022679"/>
    </source>
</evidence>
<dbReference type="Proteomes" id="UP000717515">
    <property type="component" value="Unassembled WGS sequence"/>
</dbReference>
<dbReference type="Pfam" id="PF14497">
    <property type="entry name" value="GST_C_3"/>
    <property type="match status" value="1"/>
</dbReference>
<dbReference type="PROSITE" id="PS50404">
    <property type="entry name" value="GST_NTER"/>
    <property type="match status" value="1"/>
</dbReference>
<dbReference type="InterPro" id="IPR036282">
    <property type="entry name" value="Glutathione-S-Trfase_C_sf"/>
</dbReference>
<keyword evidence="2" id="KW-0808">Transferase</keyword>
<dbReference type="EMBL" id="JAIFTL010000382">
    <property type="protein sequence ID" value="KAG9319759.1"/>
    <property type="molecule type" value="Genomic_DNA"/>
</dbReference>
<evidence type="ECO:0000313" key="6">
    <source>
        <dbReference type="EMBL" id="KAG9319759.1"/>
    </source>
</evidence>
<dbReference type="AlphaFoldDB" id="A0A9P7ZX44"/>
<dbReference type="PROSITE" id="PS50405">
    <property type="entry name" value="GST_CTER"/>
    <property type="match status" value="1"/>
</dbReference>
<evidence type="ECO:0000256" key="1">
    <source>
        <dbReference type="ARBA" id="ARBA00012452"/>
    </source>
</evidence>
<accession>A0A9P7ZX44</accession>
<proteinExistence type="predicted"/>
<dbReference type="InterPro" id="IPR010987">
    <property type="entry name" value="Glutathione-S-Trfase_C-like"/>
</dbReference>
<reference evidence="6" key="1">
    <citation type="submission" date="2021-07" db="EMBL/GenBank/DDBJ databases">
        <title>Draft genome of Mortierella alpina, strain LL118, isolated from an aspen leaf litter sample.</title>
        <authorList>
            <person name="Yang S."/>
            <person name="Vinatzer B.A."/>
        </authorList>
    </citation>
    <scope>NUCLEOTIDE SEQUENCE</scope>
    <source>
        <strain evidence="6">LL118</strain>
    </source>
</reference>
<dbReference type="InterPro" id="IPR004045">
    <property type="entry name" value="Glutathione_S-Trfase_N"/>
</dbReference>
<dbReference type="GO" id="GO:0004364">
    <property type="term" value="F:glutathione transferase activity"/>
    <property type="evidence" value="ECO:0007669"/>
    <property type="project" value="UniProtKB-EC"/>
</dbReference>
<dbReference type="PANTHER" id="PTHR11571:SF224">
    <property type="entry name" value="HEMATOPOIETIC PROSTAGLANDIN D SYNTHASE"/>
    <property type="match status" value="1"/>
</dbReference>
<dbReference type="EC" id="2.5.1.18" evidence="1"/>
<dbReference type="InterPro" id="IPR036249">
    <property type="entry name" value="Thioredoxin-like_sf"/>
</dbReference>
<dbReference type="InterPro" id="IPR050213">
    <property type="entry name" value="GST_superfamily"/>
</dbReference>
<dbReference type="Gene3D" id="1.20.1050.10">
    <property type="match status" value="1"/>
</dbReference>
<feature type="domain" description="GST N-terminal" evidence="4">
    <location>
        <begin position="28"/>
        <end position="107"/>
    </location>
</feature>
<dbReference type="Gene3D" id="3.40.30.10">
    <property type="entry name" value="Glutaredoxin"/>
    <property type="match status" value="1"/>
</dbReference>
<comment type="caution">
    <text evidence="6">The sequence shown here is derived from an EMBL/GenBank/DDBJ whole genome shotgun (WGS) entry which is preliminary data.</text>
</comment>
<organism evidence="6 7">
    <name type="scientific">Mortierella alpina</name>
    <name type="common">Oleaginous fungus</name>
    <name type="synonym">Mortierella renispora</name>
    <dbReference type="NCBI Taxonomy" id="64518"/>
    <lineage>
        <taxon>Eukaryota</taxon>
        <taxon>Fungi</taxon>
        <taxon>Fungi incertae sedis</taxon>
        <taxon>Mucoromycota</taxon>
        <taxon>Mortierellomycotina</taxon>
        <taxon>Mortierellomycetes</taxon>
        <taxon>Mortierellales</taxon>
        <taxon>Mortierellaceae</taxon>
        <taxon>Mortierella</taxon>
    </lineage>
</organism>
<dbReference type="SUPFAM" id="SSF52833">
    <property type="entry name" value="Thioredoxin-like"/>
    <property type="match status" value="1"/>
</dbReference>
<evidence type="ECO:0000259" key="4">
    <source>
        <dbReference type="PROSITE" id="PS50404"/>
    </source>
</evidence>
<dbReference type="GO" id="GO:0006749">
    <property type="term" value="P:glutathione metabolic process"/>
    <property type="evidence" value="ECO:0007669"/>
    <property type="project" value="TreeGrafter"/>
</dbReference>
<comment type="catalytic activity">
    <reaction evidence="3">
        <text>RX + glutathione = an S-substituted glutathione + a halide anion + H(+)</text>
        <dbReference type="Rhea" id="RHEA:16437"/>
        <dbReference type="ChEBI" id="CHEBI:15378"/>
        <dbReference type="ChEBI" id="CHEBI:16042"/>
        <dbReference type="ChEBI" id="CHEBI:17792"/>
        <dbReference type="ChEBI" id="CHEBI:57925"/>
        <dbReference type="ChEBI" id="CHEBI:90779"/>
        <dbReference type="EC" id="2.5.1.18"/>
    </reaction>
</comment>
<evidence type="ECO:0000313" key="7">
    <source>
        <dbReference type="Proteomes" id="UP000717515"/>
    </source>
</evidence>
<evidence type="ECO:0000259" key="5">
    <source>
        <dbReference type="PROSITE" id="PS50405"/>
    </source>
</evidence>
<feature type="domain" description="GST C-terminal" evidence="5">
    <location>
        <begin position="109"/>
        <end position="238"/>
    </location>
</feature>
<dbReference type="InterPro" id="IPR004046">
    <property type="entry name" value="GST_C"/>
</dbReference>
<evidence type="ECO:0000256" key="3">
    <source>
        <dbReference type="ARBA" id="ARBA00047960"/>
    </source>
</evidence>